<dbReference type="EMBL" id="CP155447">
    <property type="protein sequence ID" value="XBH04864.1"/>
    <property type="molecule type" value="Genomic_DNA"/>
</dbReference>
<dbReference type="Pfam" id="PF13424">
    <property type="entry name" value="TPR_12"/>
    <property type="match status" value="1"/>
</dbReference>
<dbReference type="AlphaFoldDB" id="A0AAU7CHL8"/>
<proteinExistence type="predicted"/>
<gene>
    <name evidence="2" type="ORF">V5E97_02260</name>
</gene>
<reference evidence="2" key="1">
    <citation type="submission" date="2024-05" db="EMBL/GenBank/DDBJ databases">
        <title>Planctomycetes of the genus Singulisphaera possess chitinolytic capabilities.</title>
        <authorList>
            <person name="Ivanova A."/>
        </authorList>
    </citation>
    <scope>NUCLEOTIDE SEQUENCE</scope>
    <source>
        <strain evidence="2">Ch08T</strain>
    </source>
</reference>
<dbReference type="Pfam" id="PF13181">
    <property type="entry name" value="TPR_8"/>
    <property type="match status" value="1"/>
</dbReference>
<name>A0AAU7CHL8_9BACT</name>
<dbReference type="Gene3D" id="1.25.40.10">
    <property type="entry name" value="Tetratricopeptide repeat domain"/>
    <property type="match status" value="2"/>
</dbReference>
<dbReference type="RefSeq" id="WP_406697666.1">
    <property type="nucleotide sequence ID" value="NZ_CP155447.1"/>
</dbReference>
<evidence type="ECO:0000256" key="1">
    <source>
        <dbReference type="PROSITE-ProRule" id="PRU00339"/>
    </source>
</evidence>
<dbReference type="PROSITE" id="PS50005">
    <property type="entry name" value="TPR"/>
    <property type="match status" value="1"/>
</dbReference>
<dbReference type="SMART" id="SM00028">
    <property type="entry name" value="TPR"/>
    <property type="match status" value="4"/>
</dbReference>
<accession>A0AAU7CHL8</accession>
<protein>
    <submittedName>
        <fullName evidence="2">Tetratricopeptide repeat protein</fullName>
    </submittedName>
</protein>
<sequence>MRTFAPPPGDDMGFFDRFRKAKASIIGDPNELRDRLIVAASAGNRKPLTALARANRELIATHFPAWRQLPEAIRDDPTRAQRYIHGLIAIAEVFDQDLGDPTLVQFLTGPDEENPLARWRQGLQHADAQVEALEYRAAATTLNDLLIEARSLRGSGADRYLPVTYGQLGDCYFHSGGAEKAISPFLHALELCERSGDTEGVIAYLRSLHEVHRYLGRTDEAADFAERLADALKGMARIDASDSYRRRAAQVRAGEPLNRVVIEVAGRRYEVAEAPPVAEGKVQFFHERNRISLRPATILVDRGSALAITGDHEAALELFRDAARADRFDPQPRYLEGLTLLLLERHHQAVEAYEATEELAGGWYHCRSNLWLARRLALGEWEHEAFLALFALVDGPGTPKEKHHLARRAVAQWSGLAPLYLELGQFAGALGHRQEAEAAYREGLTYADEPDIRSRLLVQLGVITRSEAERSCLLREAMELEGNLVSAAMATVFRKR</sequence>
<dbReference type="InterPro" id="IPR019734">
    <property type="entry name" value="TPR_rpt"/>
</dbReference>
<dbReference type="InterPro" id="IPR011990">
    <property type="entry name" value="TPR-like_helical_dom_sf"/>
</dbReference>
<dbReference type="SUPFAM" id="SSF48452">
    <property type="entry name" value="TPR-like"/>
    <property type="match status" value="1"/>
</dbReference>
<evidence type="ECO:0000313" key="2">
    <source>
        <dbReference type="EMBL" id="XBH04864.1"/>
    </source>
</evidence>
<organism evidence="2">
    <name type="scientific">Singulisphaera sp. Ch08</name>
    <dbReference type="NCBI Taxonomy" id="3120278"/>
    <lineage>
        <taxon>Bacteria</taxon>
        <taxon>Pseudomonadati</taxon>
        <taxon>Planctomycetota</taxon>
        <taxon>Planctomycetia</taxon>
        <taxon>Isosphaerales</taxon>
        <taxon>Isosphaeraceae</taxon>
        <taxon>Singulisphaera</taxon>
    </lineage>
</organism>
<keyword evidence="1" id="KW-0802">TPR repeat</keyword>
<feature type="repeat" description="TPR" evidence="1">
    <location>
        <begin position="162"/>
        <end position="195"/>
    </location>
</feature>